<reference evidence="8 9" key="1">
    <citation type="submission" date="2017-05" db="EMBL/GenBank/DDBJ databases">
        <title>Host range expansion of the Methanosphaera genus to humans and monogastric animals involves recent and extensive reduction in genome content.</title>
        <authorList>
            <person name="Hoedt E.C."/>
            <person name="Volmer J.G."/>
            <person name="Parks D.H."/>
            <person name="Rosewarne C.P."/>
            <person name="Denman S.E."/>
            <person name="Mcsweeney C.S."/>
            <person name="O Cuiv P."/>
            <person name="Hugenholtz P."/>
            <person name="Tyson G.W."/>
            <person name="Morrison M."/>
        </authorList>
    </citation>
    <scope>NUCLEOTIDE SEQUENCE [LARGE SCALE GENOMIC DNA]</scope>
    <source>
        <strain evidence="8 9">PA5</strain>
    </source>
</reference>
<name>A0A328Q9L7_9EURY</name>
<organism evidence="8 9">
    <name type="scientific">Methanosphaera stadtmanae</name>
    <dbReference type="NCBI Taxonomy" id="2317"/>
    <lineage>
        <taxon>Archaea</taxon>
        <taxon>Methanobacteriati</taxon>
        <taxon>Methanobacteriota</taxon>
        <taxon>Methanomada group</taxon>
        <taxon>Methanobacteria</taxon>
        <taxon>Methanobacteriales</taxon>
        <taxon>Methanobacteriaceae</taxon>
        <taxon>Methanosphaera</taxon>
    </lineage>
</organism>
<evidence type="ECO:0000256" key="4">
    <source>
        <dbReference type="ARBA" id="ARBA00023239"/>
    </source>
</evidence>
<dbReference type="RefSeq" id="WP_011405939.1">
    <property type="nucleotide sequence ID" value="NZ_CATZNA010000097.1"/>
</dbReference>
<comment type="caution">
    <text evidence="8">The sequence shown here is derived from an EMBL/GenBank/DDBJ whole genome shotgun (WGS) entry which is preliminary data.</text>
</comment>
<comment type="function">
    <text evidence="6">Catalyzes the decarboxylation of L-tyrosine to produce tyramine for methanofuran biosynthesis. Can also catalyze the decarboxylation of L-aspartate to produce beta-alanine for coenzyme A (CoA) biosynthesis.</text>
</comment>
<dbReference type="EMBL" id="NGJK01000017">
    <property type="protein sequence ID" value="RAP03539.1"/>
    <property type="molecule type" value="Genomic_DNA"/>
</dbReference>
<dbReference type="InterPro" id="IPR002129">
    <property type="entry name" value="PyrdxlP-dep_de-COase"/>
</dbReference>
<keyword evidence="2 6" id="KW-0210">Decarboxylase</keyword>
<protein>
    <recommendedName>
        <fullName evidence="6">Probable L-tyrosine/L-aspartate decarboxylase</fullName>
        <shortName evidence="6">TDC/ADC</shortName>
        <ecNumber evidence="6">4.1.1.11</ecNumber>
        <ecNumber evidence="6">4.1.1.25</ecNumber>
    </recommendedName>
</protein>
<comment type="pathway">
    <text evidence="6">Cofactor biosynthesis; methanofuran biosynthesis.</text>
</comment>
<dbReference type="GeneID" id="41324902"/>
<comment type="similarity">
    <text evidence="6">Belongs to the group II decarboxylase family. MfnA subfamily.</text>
</comment>
<evidence type="ECO:0000313" key="9">
    <source>
        <dbReference type="Proteomes" id="UP000248557"/>
    </source>
</evidence>
<evidence type="ECO:0000256" key="3">
    <source>
        <dbReference type="ARBA" id="ARBA00022898"/>
    </source>
</evidence>
<dbReference type="Gene3D" id="3.90.1150.10">
    <property type="entry name" value="Aspartate Aminotransferase, domain 1"/>
    <property type="match status" value="1"/>
</dbReference>
<keyword evidence="3 6" id="KW-0663">Pyridoxal phosphate</keyword>
<accession>A0A328Q9L7</accession>
<gene>
    <name evidence="6" type="primary">mfnA</name>
    <name evidence="8" type="ORF">CA615_01675</name>
</gene>
<feature type="modified residue" description="N6-(pyridoxal phosphate)lysine" evidence="6 7">
    <location>
        <position position="233"/>
    </location>
</feature>
<dbReference type="GO" id="GO:0015937">
    <property type="term" value="P:coenzyme A biosynthetic process"/>
    <property type="evidence" value="ECO:0007669"/>
    <property type="project" value="UniProtKB-UniRule"/>
</dbReference>
<dbReference type="InterPro" id="IPR020931">
    <property type="entry name" value="MfnA"/>
</dbReference>
<dbReference type="GeneID" id="3854957"/>
<dbReference type="GO" id="GO:0004068">
    <property type="term" value="F:aspartate 1-decarboxylase activity"/>
    <property type="evidence" value="ECO:0007669"/>
    <property type="project" value="UniProtKB-UniRule"/>
</dbReference>
<keyword evidence="4 6" id="KW-0456">Lyase</keyword>
<dbReference type="EC" id="4.1.1.11" evidence="6"/>
<dbReference type="InterPro" id="IPR050477">
    <property type="entry name" value="GrpII_AminoAcid_Decarb"/>
</dbReference>
<dbReference type="InterPro" id="IPR015424">
    <property type="entry name" value="PyrdxlP-dep_Trfase"/>
</dbReference>
<proteinExistence type="inferred from homology"/>
<dbReference type="PANTHER" id="PTHR42735:SF6">
    <property type="entry name" value="SPHINGOSINE-1-PHOSPHATE LYASE 1"/>
    <property type="match status" value="1"/>
</dbReference>
<dbReference type="PANTHER" id="PTHR42735">
    <property type="match status" value="1"/>
</dbReference>
<evidence type="ECO:0000256" key="5">
    <source>
        <dbReference type="ARBA" id="ARBA00038302"/>
    </source>
</evidence>
<dbReference type="InterPro" id="IPR015422">
    <property type="entry name" value="PyrdxlP-dep_Trfase_small"/>
</dbReference>
<dbReference type="UniPathway" id="UPA00241"/>
<evidence type="ECO:0000256" key="6">
    <source>
        <dbReference type="HAMAP-Rule" id="MF_01610"/>
    </source>
</evidence>
<dbReference type="OMA" id="DPHKMGL"/>
<comment type="similarity">
    <text evidence="5">Belongs to the group II decarboxylase family. Sphingosine-1-phosphate lyase subfamily.</text>
</comment>
<dbReference type="UniPathway" id="UPA00080"/>
<dbReference type="AlphaFoldDB" id="A0A328Q9L7"/>
<dbReference type="SUPFAM" id="SSF53383">
    <property type="entry name" value="PLP-dependent transferases"/>
    <property type="match status" value="1"/>
</dbReference>
<dbReference type="GO" id="GO:0030170">
    <property type="term" value="F:pyridoxal phosphate binding"/>
    <property type="evidence" value="ECO:0007669"/>
    <property type="project" value="UniProtKB-UniRule"/>
</dbReference>
<comment type="catalytic activity">
    <reaction evidence="6">
        <text>L-aspartate + H(+) = beta-alanine + CO2</text>
        <dbReference type="Rhea" id="RHEA:19497"/>
        <dbReference type="ChEBI" id="CHEBI:15378"/>
        <dbReference type="ChEBI" id="CHEBI:16526"/>
        <dbReference type="ChEBI" id="CHEBI:29991"/>
        <dbReference type="ChEBI" id="CHEBI:57966"/>
        <dbReference type="EC" id="4.1.1.11"/>
    </reaction>
</comment>
<dbReference type="GO" id="GO:2001120">
    <property type="term" value="P:methanofuran biosynthetic process"/>
    <property type="evidence" value="ECO:0007669"/>
    <property type="project" value="UniProtKB-UniRule"/>
</dbReference>
<evidence type="ECO:0000256" key="1">
    <source>
        <dbReference type="ARBA" id="ARBA00001933"/>
    </source>
</evidence>
<evidence type="ECO:0000313" key="8">
    <source>
        <dbReference type="EMBL" id="RAP03539.1"/>
    </source>
</evidence>
<dbReference type="SMR" id="A0A328Q9L7"/>
<dbReference type="Pfam" id="PF00282">
    <property type="entry name" value="Pyridoxal_deC"/>
    <property type="match status" value="1"/>
</dbReference>
<comment type="cofactor">
    <cofactor evidence="1 6 7">
        <name>pyridoxal 5'-phosphate</name>
        <dbReference type="ChEBI" id="CHEBI:597326"/>
    </cofactor>
</comment>
<dbReference type="GO" id="GO:0019752">
    <property type="term" value="P:carboxylic acid metabolic process"/>
    <property type="evidence" value="ECO:0007669"/>
    <property type="project" value="InterPro"/>
</dbReference>
<sequence length="389" mass="43719">MFDKGRSKEDVFRDLNVFHNMDMKYSSGRILGSMCTKPDPVGLEAYKMFIETNLGDPGLFKGTALMEQEVINSLGNLLHLKNPCGHIVTGGTEANIMAMCVAKYLYEEENEGTPELILPKSAHFSFKKVLSMLSVKPVYVPLNNEYKIDVTKLPDLITDNTMAMVGIAGTTELGLVDDIPEISKIAKSYGVYLHVDAALGGFIIPFLNYKNNNQLNFDFKCKGVSSITIDPHKMGLAPVPSGGIIFRKKKYLEKLSIKTPYLTKDKQTTIVGTRTGASTAATWTLLNYHGMEGYKKIVEKVINLTTYTYNKLNKNKHVTIIHKPELNIISFKVDNIDVDTLQKQLQAYGWIVSLAEYPHVIRLVLMPHIKKEHIDEFLVDLDIIIQKNR</sequence>
<comment type="pathway">
    <text evidence="6">Cofactor biosynthesis; coenzyme A biosynthesis.</text>
</comment>
<dbReference type="Proteomes" id="UP000248557">
    <property type="component" value="Unassembled WGS sequence"/>
</dbReference>
<dbReference type="NCBIfam" id="TIGR03812">
    <property type="entry name" value="tyr_de_CO2_Arch"/>
    <property type="match status" value="1"/>
</dbReference>
<comment type="catalytic activity">
    <reaction evidence="6">
        <text>L-tyrosine + H(+) = tyramine + CO2</text>
        <dbReference type="Rhea" id="RHEA:14345"/>
        <dbReference type="ChEBI" id="CHEBI:15378"/>
        <dbReference type="ChEBI" id="CHEBI:16526"/>
        <dbReference type="ChEBI" id="CHEBI:58315"/>
        <dbReference type="ChEBI" id="CHEBI:327995"/>
        <dbReference type="EC" id="4.1.1.25"/>
    </reaction>
</comment>
<dbReference type="HAMAP" id="MF_01610">
    <property type="entry name" value="MfnA_decarbox"/>
    <property type="match status" value="1"/>
</dbReference>
<dbReference type="Gene3D" id="3.40.640.10">
    <property type="entry name" value="Type I PLP-dependent aspartate aminotransferase-like (Major domain)"/>
    <property type="match status" value="1"/>
</dbReference>
<evidence type="ECO:0000256" key="7">
    <source>
        <dbReference type="PIRSR" id="PIRSR602129-50"/>
    </source>
</evidence>
<dbReference type="GO" id="GO:0004837">
    <property type="term" value="F:tyrosine decarboxylase activity"/>
    <property type="evidence" value="ECO:0007669"/>
    <property type="project" value="UniProtKB-UniRule"/>
</dbReference>
<dbReference type="InterPro" id="IPR015421">
    <property type="entry name" value="PyrdxlP-dep_Trfase_major"/>
</dbReference>
<evidence type="ECO:0000256" key="2">
    <source>
        <dbReference type="ARBA" id="ARBA00022793"/>
    </source>
</evidence>
<dbReference type="EC" id="4.1.1.25" evidence="6"/>